<organism evidence="5 6">
    <name type="scientific">Azospirillum griseum</name>
    <dbReference type="NCBI Taxonomy" id="2496639"/>
    <lineage>
        <taxon>Bacteria</taxon>
        <taxon>Pseudomonadati</taxon>
        <taxon>Pseudomonadota</taxon>
        <taxon>Alphaproteobacteria</taxon>
        <taxon>Rhodospirillales</taxon>
        <taxon>Azospirillaceae</taxon>
        <taxon>Azospirillum</taxon>
    </lineage>
</organism>
<dbReference type="Proteomes" id="UP000277007">
    <property type="component" value="Unassembled WGS sequence"/>
</dbReference>
<dbReference type="Pfam" id="PF05088">
    <property type="entry name" value="Bac_GDH_CD"/>
    <property type="match status" value="1"/>
</dbReference>
<feature type="domain" description="NAD-glutamate dehydrogenase N-terminal ACT1" evidence="2">
    <location>
        <begin position="42"/>
        <end position="186"/>
    </location>
</feature>
<evidence type="ECO:0000259" key="1">
    <source>
        <dbReference type="Pfam" id="PF05088"/>
    </source>
</evidence>
<feature type="non-terminal residue" evidence="5">
    <location>
        <position position="771"/>
    </location>
</feature>
<evidence type="ECO:0000259" key="2">
    <source>
        <dbReference type="Pfam" id="PF21075"/>
    </source>
</evidence>
<dbReference type="AlphaFoldDB" id="A0A3S0JEV8"/>
<dbReference type="GO" id="GO:0006538">
    <property type="term" value="P:L-glutamate catabolic process"/>
    <property type="evidence" value="ECO:0007669"/>
    <property type="project" value="InterPro"/>
</dbReference>
<evidence type="ECO:0000313" key="5">
    <source>
        <dbReference type="EMBL" id="RTR15868.1"/>
    </source>
</evidence>
<dbReference type="PANTHER" id="PTHR43403">
    <property type="entry name" value="NAD-SPECIFIC GLUTAMATE DEHYDROGENASE"/>
    <property type="match status" value="1"/>
</dbReference>
<dbReference type="GO" id="GO:0004069">
    <property type="term" value="F:L-aspartate:2-oxoglutarate aminotransferase activity"/>
    <property type="evidence" value="ECO:0007669"/>
    <property type="project" value="InterPro"/>
</dbReference>
<dbReference type="Pfam" id="PF21075">
    <property type="entry name" value="GDH_ACT1"/>
    <property type="match status" value="1"/>
</dbReference>
<keyword evidence="6" id="KW-1185">Reference proteome</keyword>
<evidence type="ECO:0000259" key="4">
    <source>
        <dbReference type="Pfam" id="PF21077"/>
    </source>
</evidence>
<protein>
    <submittedName>
        <fullName evidence="5">NAD-glutamate dehydrogenase</fullName>
    </submittedName>
</protein>
<feature type="domain" description="NAD-glutamate dehydrogenase catalytic" evidence="1">
    <location>
        <begin position="739"/>
        <end position="771"/>
    </location>
</feature>
<dbReference type="Pfam" id="PF21079">
    <property type="entry name" value="GDH_HM2"/>
    <property type="match status" value="1"/>
</dbReference>
<dbReference type="InterPro" id="IPR028971">
    <property type="entry name" value="NAD-GDH_cat"/>
</dbReference>
<comment type="caution">
    <text evidence="5">The sequence shown here is derived from an EMBL/GenBank/DDBJ whole genome shotgun (WGS) entry which is preliminary data.</text>
</comment>
<dbReference type="Pfam" id="PF21078">
    <property type="entry name" value="GDH_HM3"/>
    <property type="match status" value="1"/>
</dbReference>
<dbReference type="InterPro" id="IPR049062">
    <property type="entry name" value="NAD_Glu_DH_ACT2"/>
</dbReference>
<feature type="domain" description="NAD-glutamate dehydrogenase ACT3" evidence="4">
    <location>
        <begin position="563"/>
        <end position="633"/>
    </location>
</feature>
<evidence type="ECO:0000313" key="6">
    <source>
        <dbReference type="Proteomes" id="UP000277007"/>
    </source>
</evidence>
<dbReference type="InterPro" id="IPR024727">
    <property type="entry name" value="NAD_Glu_DH_N_ACT1"/>
</dbReference>
<name>A0A3S0JEV8_9PROT</name>
<dbReference type="InterPro" id="IPR049056">
    <property type="entry name" value="NAD_Glu_DH_HM3"/>
</dbReference>
<dbReference type="PANTHER" id="PTHR43403:SF1">
    <property type="entry name" value="NAD-SPECIFIC GLUTAMATE DEHYDROGENASE"/>
    <property type="match status" value="1"/>
</dbReference>
<accession>A0A3S0JEV8</accession>
<dbReference type="InterPro" id="IPR007780">
    <property type="entry name" value="NAD_Glu_DH_bac"/>
</dbReference>
<evidence type="ECO:0000259" key="3">
    <source>
        <dbReference type="Pfam" id="PF21076"/>
    </source>
</evidence>
<dbReference type="EMBL" id="RXMA01000030">
    <property type="protein sequence ID" value="RTR15868.1"/>
    <property type="molecule type" value="Genomic_DNA"/>
</dbReference>
<proteinExistence type="predicted"/>
<dbReference type="Pfam" id="PF21073">
    <property type="entry name" value="GDH_HM1"/>
    <property type="match status" value="1"/>
</dbReference>
<dbReference type="InterPro" id="IPR049058">
    <property type="entry name" value="NAD_Glu_DH_HM2"/>
</dbReference>
<feature type="domain" description="NAD-glutamate dehydrogenase ACT2" evidence="3">
    <location>
        <begin position="418"/>
        <end position="505"/>
    </location>
</feature>
<dbReference type="InterPro" id="IPR049064">
    <property type="entry name" value="NAD_Glu_DH_ACT3"/>
</dbReference>
<dbReference type="InterPro" id="IPR049059">
    <property type="entry name" value="NAD_Glu_DH_HM1"/>
</dbReference>
<sequence length="771" mass="85062">MLEPTTLEPGPLQRRIDDTLGRVTALVRERIEREGAATVEWFVRQFYANVPPADLANTPDEQLYGAALAMWQAARRRPAGTATVRVYTPRVEQAGWHAQRTIVEIVNDDMPFLVDSVTAELNRRGLTVHLVIHPVLPILRNAAGDITSLFEPGTDAPPGARPESLMHVQVNPVGDPAAQEAIRAGLEAVLTDVRAAVEDWRTIGSRIAESATLTAAARSAMPEGEAEEAAAFLAWMDEDNFTYLGARDYRVTDGDEPDLELIAGSGLGVLRDDGVTVFDGLRHSASLSAEVRDFLRQPRPLLVTKANRDSTVHRPVALDVVLIKRFDADGRIVGERLVVGLFTATAYNASPRDIPILRRKVAQVAARAGFDPLGHDGKALLNILETYPRDELFQIQPAELHDIAIGILHLQERQRLALFVRKDPFERFISALVFVPRDRFDTDLRRTIQTILEDAYRGRCSAFYTQLGDSRLARLHMIVQAGPDGLPPVDLAALEQRLVLASRGWADHLRSALIDANGEERGLALAARYADAFPVGYRDSHSAAQAVFDIGRIEQALAGSGFSINLGRPLEAGEDELHVTIHHVGRPIALSDTLPMLEHMDLRVITEEPFAVTPRGAKHSVWVQDFTVRSATPWPADAADAKRHFQDAFAAVWSGRMEDDGFNRLILRAGLTARDVVVLRAYAKFLKQARFAYAQDTVEATLASHPEIARLIARLFAARFDPKLRQGTGADEAPILEAIDSALDAVTNLDDDRILRRFVTLVRATLRTNAY</sequence>
<reference evidence="5 6" key="1">
    <citation type="submission" date="2018-12" db="EMBL/GenBank/DDBJ databases">
        <authorList>
            <person name="Yang Y."/>
        </authorList>
    </citation>
    <scope>NUCLEOTIDE SEQUENCE [LARGE SCALE GENOMIC DNA]</scope>
    <source>
        <strain evidence="5 6">L-25-5w-1</strain>
    </source>
</reference>
<dbReference type="Pfam" id="PF21076">
    <property type="entry name" value="GDH_ACT2"/>
    <property type="match status" value="1"/>
</dbReference>
<dbReference type="GO" id="GO:0004352">
    <property type="term" value="F:glutamate dehydrogenase (NAD+) activity"/>
    <property type="evidence" value="ECO:0007669"/>
    <property type="project" value="InterPro"/>
</dbReference>
<dbReference type="Pfam" id="PF21077">
    <property type="entry name" value="GDH_ACT3"/>
    <property type="match status" value="1"/>
</dbReference>
<gene>
    <name evidence="5" type="ORF">EJ903_22095</name>
</gene>